<evidence type="ECO:0000313" key="6">
    <source>
        <dbReference type="EMBL" id="MFC3764097.1"/>
    </source>
</evidence>
<evidence type="ECO:0000256" key="3">
    <source>
        <dbReference type="ARBA" id="ARBA00023163"/>
    </source>
</evidence>
<protein>
    <submittedName>
        <fullName evidence="6">TetR/AcrR family transcriptional regulator</fullName>
    </submittedName>
</protein>
<feature type="domain" description="HTH tetR-type" evidence="5">
    <location>
        <begin position="13"/>
        <end position="73"/>
    </location>
</feature>
<keyword evidence="2 4" id="KW-0238">DNA-binding</keyword>
<dbReference type="InterPro" id="IPR001647">
    <property type="entry name" value="HTH_TetR"/>
</dbReference>
<name>A0ABV7YHK1_9ACTN</name>
<comment type="caution">
    <text evidence="6">The sequence shown here is derived from an EMBL/GenBank/DDBJ whole genome shotgun (WGS) entry which is preliminary data.</text>
</comment>
<keyword evidence="1" id="KW-0805">Transcription regulation</keyword>
<dbReference type="PANTHER" id="PTHR30055:SF151">
    <property type="entry name" value="TRANSCRIPTIONAL REGULATORY PROTEIN"/>
    <property type="match status" value="1"/>
</dbReference>
<dbReference type="EMBL" id="JBHRZH010000023">
    <property type="protein sequence ID" value="MFC3764097.1"/>
    <property type="molecule type" value="Genomic_DNA"/>
</dbReference>
<dbReference type="Gene3D" id="1.10.10.60">
    <property type="entry name" value="Homeodomain-like"/>
    <property type="match status" value="1"/>
</dbReference>
<dbReference type="SUPFAM" id="SSF46689">
    <property type="entry name" value="Homeodomain-like"/>
    <property type="match status" value="1"/>
</dbReference>
<evidence type="ECO:0000259" key="5">
    <source>
        <dbReference type="PROSITE" id="PS50977"/>
    </source>
</evidence>
<dbReference type="InterPro" id="IPR009057">
    <property type="entry name" value="Homeodomain-like_sf"/>
</dbReference>
<dbReference type="SUPFAM" id="SSF48498">
    <property type="entry name" value="Tetracyclin repressor-like, C-terminal domain"/>
    <property type="match status" value="1"/>
</dbReference>
<reference evidence="7" key="1">
    <citation type="journal article" date="2019" name="Int. J. Syst. Evol. Microbiol.">
        <title>The Global Catalogue of Microorganisms (GCM) 10K type strain sequencing project: providing services to taxonomists for standard genome sequencing and annotation.</title>
        <authorList>
            <consortium name="The Broad Institute Genomics Platform"/>
            <consortium name="The Broad Institute Genome Sequencing Center for Infectious Disease"/>
            <person name="Wu L."/>
            <person name="Ma J."/>
        </authorList>
    </citation>
    <scope>NUCLEOTIDE SEQUENCE [LARGE SCALE GENOMIC DNA]</scope>
    <source>
        <strain evidence="7">CGMCC 4.7241</strain>
    </source>
</reference>
<keyword evidence="3" id="KW-0804">Transcription</keyword>
<evidence type="ECO:0000256" key="1">
    <source>
        <dbReference type="ARBA" id="ARBA00023015"/>
    </source>
</evidence>
<dbReference type="Gene3D" id="1.10.357.10">
    <property type="entry name" value="Tetracycline Repressor, domain 2"/>
    <property type="match status" value="1"/>
</dbReference>
<organism evidence="6 7">
    <name type="scientific">Tenggerimyces flavus</name>
    <dbReference type="NCBI Taxonomy" id="1708749"/>
    <lineage>
        <taxon>Bacteria</taxon>
        <taxon>Bacillati</taxon>
        <taxon>Actinomycetota</taxon>
        <taxon>Actinomycetes</taxon>
        <taxon>Propionibacteriales</taxon>
        <taxon>Nocardioidaceae</taxon>
        <taxon>Tenggerimyces</taxon>
    </lineage>
</organism>
<accession>A0ABV7YHK1</accession>
<keyword evidence="7" id="KW-1185">Reference proteome</keyword>
<sequence>MPEQQPVRKRQRALSADEIVRVAVRLARSDGVEAVSMRRIGEELGASPMAVYRHVTDREDLLIRMLDALASRVDKPVTEGAPRERIARMMWTMHDGFRDDPWVVRVLAHEGLASPRILPMIEAVFQALTDAGFDPATSRSIYNLLFQFLYGETLMSHFDRLSTYSRRMVEAADAATYPALIAAVGTERHETPEYFEANLTRVLDGIFGRDVENVDQAPTDR</sequence>
<dbReference type="InterPro" id="IPR004111">
    <property type="entry name" value="Repressor_TetR_C"/>
</dbReference>
<dbReference type="InterPro" id="IPR036271">
    <property type="entry name" value="Tet_transcr_reg_TetR-rel_C_sf"/>
</dbReference>
<dbReference type="RefSeq" id="WP_205114671.1">
    <property type="nucleotide sequence ID" value="NZ_JAFBCM010000001.1"/>
</dbReference>
<evidence type="ECO:0000313" key="7">
    <source>
        <dbReference type="Proteomes" id="UP001595699"/>
    </source>
</evidence>
<dbReference type="InterPro" id="IPR050109">
    <property type="entry name" value="HTH-type_TetR-like_transc_reg"/>
</dbReference>
<dbReference type="PANTHER" id="PTHR30055">
    <property type="entry name" value="HTH-TYPE TRANSCRIPTIONAL REGULATOR RUTR"/>
    <property type="match status" value="1"/>
</dbReference>
<gene>
    <name evidence="6" type="ORF">ACFOUW_24905</name>
</gene>
<dbReference type="PROSITE" id="PS50977">
    <property type="entry name" value="HTH_TETR_2"/>
    <property type="match status" value="1"/>
</dbReference>
<proteinExistence type="predicted"/>
<dbReference type="Pfam" id="PF00440">
    <property type="entry name" value="TetR_N"/>
    <property type="match status" value="1"/>
</dbReference>
<dbReference type="Proteomes" id="UP001595699">
    <property type="component" value="Unassembled WGS sequence"/>
</dbReference>
<dbReference type="Pfam" id="PF02909">
    <property type="entry name" value="TetR_C_1"/>
    <property type="match status" value="1"/>
</dbReference>
<evidence type="ECO:0000256" key="2">
    <source>
        <dbReference type="ARBA" id="ARBA00023125"/>
    </source>
</evidence>
<feature type="DNA-binding region" description="H-T-H motif" evidence="4">
    <location>
        <begin position="36"/>
        <end position="55"/>
    </location>
</feature>
<evidence type="ECO:0000256" key="4">
    <source>
        <dbReference type="PROSITE-ProRule" id="PRU00335"/>
    </source>
</evidence>